<proteinExistence type="predicted"/>
<sequence length="174" mass="19641">MALARIDKFVKEDLKRSPLRDTKAGEGKRSRNVEKYLEGLLQAILPVELTSIPESGLNEKDTTVAALSRLADELEMRLAVVNPQSALRQINGVPGVGKKAEKEQTKRSRAEQKRREKEKHHLERVSRLFREPAKPWSKKDVLSLAALFLLYGVELAGVVVKRSIRTLTSPSWFT</sequence>
<reference evidence="2" key="1">
    <citation type="journal article" date="2020" name="Nat. Commun.">
        <title>Large-scale genome sequencing of mycorrhizal fungi provides insights into the early evolution of symbiotic traits.</title>
        <authorList>
            <person name="Miyauchi S."/>
            <person name="Kiss E."/>
            <person name="Kuo A."/>
            <person name="Drula E."/>
            <person name="Kohler A."/>
            <person name="Sanchez-Garcia M."/>
            <person name="Morin E."/>
            <person name="Andreopoulos B."/>
            <person name="Barry K.W."/>
            <person name="Bonito G."/>
            <person name="Buee M."/>
            <person name="Carver A."/>
            <person name="Chen C."/>
            <person name="Cichocki N."/>
            <person name="Clum A."/>
            <person name="Culley D."/>
            <person name="Crous P.W."/>
            <person name="Fauchery L."/>
            <person name="Girlanda M."/>
            <person name="Hayes R.D."/>
            <person name="Keri Z."/>
            <person name="LaButti K."/>
            <person name="Lipzen A."/>
            <person name="Lombard V."/>
            <person name="Magnuson J."/>
            <person name="Maillard F."/>
            <person name="Murat C."/>
            <person name="Nolan M."/>
            <person name="Ohm R.A."/>
            <person name="Pangilinan J."/>
            <person name="Pereira M.F."/>
            <person name="Perotto S."/>
            <person name="Peter M."/>
            <person name="Pfister S."/>
            <person name="Riley R."/>
            <person name="Sitrit Y."/>
            <person name="Stielow J.B."/>
            <person name="Szollosi G."/>
            <person name="Zifcakova L."/>
            <person name="Stursova M."/>
            <person name="Spatafora J.W."/>
            <person name="Tedersoo L."/>
            <person name="Vaario L.M."/>
            <person name="Yamada A."/>
            <person name="Yan M."/>
            <person name="Wang P."/>
            <person name="Xu J."/>
            <person name="Bruns T."/>
            <person name="Baldrian P."/>
            <person name="Vilgalys R."/>
            <person name="Dunand C."/>
            <person name="Henrissat B."/>
            <person name="Grigoriev I.V."/>
            <person name="Hibbett D."/>
            <person name="Nagy L.G."/>
            <person name="Martin F.M."/>
        </authorList>
    </citation>
    <scope>NUCLEOTIDE SEQUENCE</scope>
    <source>
        <strain evidence="2">UH-Tt-Lm1</strain>
    </source>
</reference>
<name>A0A9P6L5N5_9AGAM</name>
<accession>A0A9P6L5N5</accession>
<protein>
    <submittedName>
        <fullName evidence="2">Uncharacterized protein</fullName>
    </submittedName>
</protein>
<comment type="caution">
    <text evidence="2">The sequence shown here is derived from an EMBL/GenBank/DDBJ whole genome shotgun (WGS) entry which is preliminary data.</text>
</comment>
<evidence type="ECO:0000313" key="3">
    <source>
        <dbReference type="Proteomes" id="UP000736335"/>
    </source>
</evidence>
<keyword evidence="3" id="KW-1185">Reference proteome</keyword>
<evidence type="ECO:0000256" key="1">
    <source>
        <dbReference type="SAM" id="MobiDB-lite"/>
    </source>
</evidence>
<feature type="compositionally biased region" description="Basic and acidic residues" evidence="1">
    <location>
        <begin position="98"/>
        <end position="121"/>
    </location>
</feature>
<dbReference type="AlphaFoldDB" id="A0A9P6L5N5"/>
<organism evidence="2 3">
    <name type="scientific">Thelephora terrestris</name>
    <dbReference type="NCBI Taxonomy" id="56493"/>
    <lineage>
        <taxon>Eukaryota</taxon>
        <taxon>Fungi</taxon>
        <taxon>Dikarya</taxon>
        <taxon>Basidiomycota</taxon>
        <taxon>Agaricomycotina</taxon>
        <taxon>Agaricomycetes</taxon>
        <taxon>Thelephorales</taxon>
        <taxon>Thelephoraceae</taxon>
        <taxon>Thelephora</taxon>
    </lineage>
</organism>
<dbReference type="EMBL" id="WIUZ02000010">
    <property type="protein sequence ID" value="KAF9783243.1"/>
    <property type="molecule type" value="Genomic_DNA"/>
</dbReference>
<feature type="region of interest" description="Disordered" evidence="1">
    <location>
        <begin position="93"/>
        <end position="121"/>
    </location>
</feature>
<dbReference type="OrthoDB" id="10439328at2759"/>
<gene>
    <name evidence="2" type="ORF">BJ322DRAFT_1110126</name>
</gene>
<dbReference type="Proteomes" id="UP000736335">
    <property type="component" value="Unassembled WGS sequence"/>
</dbReference>
<reference evidence="2" key="2">
    <citation type="submission" date="2020-11" db="EMBL/GenBank/DDBJ databases">
        <authorList>
            <consortium name="DOE Joint Genome Institute"/>
            <person name="Kuo A."/>
            <person name="Miyauchi S."/>
            <person name="Kiss E."/>
            <person name="Drula E."/>
            <person name="Kohler A."/>
            <person name="Sanchez-Garcia M."/>
            <person name="Andreopoulos B."/>
            <person name="Barry K.W."/>
            <person name="Bonito G."/>
            <person name="Buee M."/>
            <person name="Carver A."/>
            <person name="Chen C."/>
            <person name="Cichocki N."/>
            <person name="Clum A."/>
            <person name="Culley D."/>
            <person name="Crous P.W."/>
            <person name="Fauchery L."/>
            <person name="Girlanda M."/>
            <person name="Hayes R."/>
            <person name="Keri Z."/>
            <person name="Labutti K."/>
            <person name="Lipzen A."/>
            <person name="Lombard V."/>
            <person name="Magnuson J."/>
            <person name="Maillard F."/>
            <person name="Morin E."/>
            <person name="Murat C."/>
            <person name="Nolan M."/>
            <person name="Ohm R."/>
            <person name="Pangilinan J."/>
            <person name="Pereira M."/>
            <person name="Perotto S."/>
            <person name="Peter M."/>
            <person name="Riley R."/>
            <person name="Sitrit Y."/>
            <person name="Stielow B."/>
            <person name="Szollosi G."/>
            <person name="Zifcakova L."/>
            <person name="Stursova M."/>
            <person name="Spatafora J.W."/>
            <person name="Tedersoo L."/>
            <person name="Vaario L.-M."/>
            <person name="Yamada A."/>
            <person name="Yan M."/>
            <person name="Wang P."/>
            <person name="Xu J."/>
            <person name="Bruns T."/>
            <person name="Baldrian P."/>
            <person name="Vilgalys R."/>
            <person name="Henrissat B."/>
            <person name="Grigoriev I.V."/>
            <person name="Hibbett D."/>
            <person name="Nagy L.G."/>
            <person name="Martin F.M."/>
        </authorList>
    </citation>
    <scope>NUCLEOTIDE SEQUENCE</scope>
    <source>
        <strain evidence="2">UH-Tt-Lm1</strain>
    </source>
</reference>
<evidence type="ECO:0000313" key="2">
    <source>
        <dbReference type="EMBL" id="KAF9783243.1"/>
    </source>
</evidence>